<protein>
    <submittedName>
        <fullName evidence="1">Uncharacterized protein</fullName>
    </submittedName>
</protein>
<proteinExistence type="predicted"/>
<sequence>MTMEERDDVCEAIGLSPIDLVLRRTDLKDREHIIDIRDLPTGTQNAIRILCSELILEACSHTKKRTHRK</sequence>
<gene>
    <name evidence="1" type="ORF">ERS137968_04263</name>
</gene>
<comment type="caution">
    <text evidence="1">The sequence shown here is derived from an EMBL/GenBank/DDBJ whole genome shotgun (WGS) entry which is preliminary data.</text>
</comment>
<name>A0ABM9TUQ5_9GAMM</name>
<accession>A0ABM9TUQ5</accession>
<organism evidence="1 2">
    <name type="scientific">Yersinia pekkanenii</name>
    <dbReference type="NCBI Taxonomy" id="1288385"/>
    <lineage>
        <taxon>Bacteria</taxon>
        <taxon>Pseudomonadati</taxon>
        <taxon>Pseudomonadota</taxon>
        <taxon>Gammaproteobacteria</taxon>
        <taxon>Enterobacterales</taxon>
        <taxon>Yersiniaceae</taxon>
        <taxon>Yersinia</taxon>
    </lineage>
</organism>
<dbReference type="Proteomes" id="UP000044625">
    <property type="component" value="Unassembled WGS sequence"/>
</dbReference>
<evidence type="ECO:0000313" key="1">
    <source>
        <dbReference type="EMBL" id="CRY69123.1"/>
    </source>
</evidence>
<reference evidence="1 2" key="1">
    <citation type="submission" date="2015-03" db="EMBL/GenBank/DDBJ databases">
        <authorList>
            <consortium name="Pathogen Informatics"/>
            <person name="Murphy D."/>
        </authorList>
    </citation>
    <scope>NUCLEOTIDE SEQUENCE [LARGE SCALE GENOMIC DNA]</scope>
    <source>
        <strain evidence="2">type strain: CIP110230</strain>
    </source>
</reference>
<dbReference type="EMBL" id="CWJL01000034">
    <property type="protein sequence ID" value="CRY69123.1"/>
    <property type="molecule type" value="Genomic_DNA"/>
</dbReference>
<keyword evidence="2" id="KW-1185">Reference proteome</keyword>
<evidence type="ECO:0000313" key="2">
    <source>
        <dbReference type="Proteomes" id="UP000044625"/>
    </source>
</evidence>